<evidence type="ECO:0000259" key="3">
    <source>
        <dbReference type="Pfam" id="PF00884"/>
    </source>
</evidence>
<dbReference type="Pfam" id="PF00884">
    <property type="entry name" value="Sulfatase"/>
    <property type="match status" value="1"/>
</dbReference>
<keyword evidence="5" id="KW-1185">Reference proteome</keyword>
<proteinExistence type="inferred from homology"/>
<dbReference type="GO" id="GO:0004065">
    <property type="term" value="F:arylsulfatase activity"/>
    <property type="evidence" value="ECO:0007669"/>
    <property type="project" value="TreeGrafter"/>
</dbReference>
<accession>A0A1H6TM19</accession>
<dbReference type="EMBL" id="FNZH01000001">
    <property type="protein sequence ID" value="SEI81109.1"/>
    <property type="molecule type" value="Genomic_DNA"/>
</dbReference>
<dbReference type="Proteomes" id="UP000199403">
    <property type="component" value="Unassembled WGS sequence"/>
</dbReference>
<dbReference type="RefSeq" id="WP_092168702.1">
    <property type="nucleotide sequence ID" value="NZ_FNZH01000001.1"/>
</dbReference>
<reference evidence="5" key="1">
    <citation type="submission" date="2016-10" db="EMBL/GenBank/DDBJ databases">
        <authorList>
            <person name="Varghese N."/>
            <person name="Submissions S."/>
        </authorList>
    </citation>
    <scope>NUCLEOTIDE SEQUENCE [LARGE SCALE GENOMIC DNA]</scope>
    <source>
        <strain evidence="5">IBRC-M 10761</strain>
    </source>
</reference>
<dbReference type="STRING" id="1416801.SAMN05192553_101383"/>
<name>A0A1H6TM19_9BACT</name>
<evidence type="ECO:0000313" key="5">
    <source>
        <dbReference type="Proteomes" id="UP000199403"/>
    </source>
</evidence>
<dbReference type="AlphaFoldDB" id="A0A1H6TM19"/>
<dbReference type="InterPro" id="IPR000917">
    <property type="entry name" value="Sulfatase_N"/>
</dbReference>
<dbReference type="PROSITE" id="PS51257">
    <property type="entry name" value="PROKAR_LIPOPROTEIN"/>
    <property type="match status" value="1"/>
</dbReference>
<evidence type="ECO:0000256" key="2">
    <source>
        <dbReference type="ARBA" id="ARBA00022801"/>
    </source>
</evidence>
<dbReference type="SUPFAM" id="SSF53649">
    <property type="entry name" value="Alkaline phosphatase-like"/>
    <property type="match status" value="1"/>
</dbReference>
<comment type="similarity">
    <text evidence="1">Belongs to the sulfatase family.</text>
</comment>
<dbReference type="PANTHER" id="PTHR42693:SF53">
    <property type="entry name" value="ENDO-4-O-SULFATASE"/>
    <property type="match status" value="1"/>
</dbReference>
<dbReference type="InterPro" id="IPR050738">
    <property type="entry name" value="Sulfatase"/>
</dbReference>
<dbReference type="OrthoDB" id="9764377at2"/>
<sequence>MRNLLSIWVPYPLLFSGFTLLALALSCQQKADPLKARPNIIYIMADDLGYGDVGFNGQEHIQTPRIDQLASEGMVFTQHYAGSTVCGPSRSVLLTGQHTGRTRVRGNPTWTRSGQPVDLLPQDVTVAEELKRAGYVNGIVGKWGMDETFTTAHPLDQGFDYFYGYRTHVEAHHYYPEFLWRNKEKVLLEGNVPNQKIGAYSHDLITEESLKFIEANQDTSFFLMLSYTLPHYELTVPEDSKKPYLNRDWPKREMKPGHYYHDEAGNVTYAGMVSRLDRDVGRVMDLLDELELAENTLVIFTSDNGPVYDNGFFKSNGGLRGMKRDLYEGGIRVPFVARWKDTIRAGSVSNHVSAFWDFLPTACELAGLEPEAPTTGLSYLPSLLGDTDNQSEHEYLYWEFNEAKGPMQAVRSGAWKVVKQFQKPPELYHLESDPRETRNLVQEKPEVLRRLNEMLQTARTPHEEFPLERIDRNK</sequence>
<evidence type="ECO:0000313" key="4">
    <source>
        <dbReference type="EMBL" id="SEI81109.1"/>
    </source>
</evidence>
<dbReference type="InterPro" id="IPR017850">
    <property type="entry name" value="Alkaline_phosphatase_core_sf"/>
</dbReference>
<evidence type="ECO:0000256" key="1">
    <source>
        <dbReference type="ARBA" id="ARBA00008779"/>
    </source>
</evidence>
<organism evidence="4 5">
    <name type="scientific">Cyclobacterium xiamenense</name>
    <dbReference type="NCBI Taxonomy" id="1297121"/>
    <lineage>
        <taxon>Bacteria</taxon>
        <taxon>Pseudomonadati</taxon>
        <taxon>Bacteroidota</taxon>
        <taxon>Cytophagia</taxon>
        <taxon>Cytophagales</taxon>
        <taxon>Cyclobacteriaceae</taxon>
        <taxon>Cyclobacterium</taxon>
    </lineage>
</organism>
<keyword evidence="2" id="KW-0378">Hydrolase</keyword>
<feature type="domain" description="Sulfatase N-terminal" evidence="3">
    <location>
        <begin position="38"/>
        <end position="367"/>
    </location>
</feature>
<gene>
    <name evidence="4" type="ORF">SAMN05192553_101383</name>
</gene>
<dbReference type="Gene3D" id="3.30.1120.10">
    <property type="match status" value="1"/>
</dbReference>
<dbReference type="PANTHER" id="PTHR42693">
    <property type="entry name" value="ARYLSULFATASE FAMILY MEMBER"/>
    <property type="match status" value="1"/>
</dbReference>
<protein>
    <submittedName>
        <fullName evidence="4">Arylsulfatase A</fullName>
    </submittedName>
</protein>
<dbReference type="CDD" id="cd16145">
    <property type="entry name" value="ARS_like"/>
    <property type="match status" value="1"/>
</dbReference>
<dbReference type="Gene3D" id="3.40.720.10">
    <property type="entry name" value="Alkaline Phosphatase, subunit A"/>
    <property type="match status" value="1"/>
</dbReference>